<dbReference type="AlphaFoldDB" id="A0A9P2TBY7"/>
<protein>
    <submittedName>
        <fullName evidence="3">Uncharacterized protein</fullName>
    </submittedName>
</protein>
<feature type="transmembrane region" description="Helical" evidence="2">
    <location>
        <begin position="81"/>
        <end position="107"/>
    </location>
</feature>
<dbReference type="Proteomes" id="UP000014184">
    <property type="component" value="Unassembled WGS sequence"/>
</dbReference>
<sequence>MTDTTSPALTGQPTNYPLGRLPVEIDPRRRAPEPDEVHHDALAPAPHRCPAAVATWSGWVELGRMTGFGEVAPLPGIWDELVINTAITLPIGVEAYAVYAIGAWMSLRRLSRGTRRFAAISGRRCVAE</sequence>
<evidence type="ECO:0000313" key="3">
    <source>
        <dbReference type="EMBL" id="EOR71530.1"/>
    </source>
</evidence>
<keyword evidence="2" id="KW-0812">Transmembrane</keyword>
<evidence type="ECO:0000313" key="4">
    <source>
        <dbReference type="Proteomes" id="UP000014184"/>
    </source>
</evidence>
<dbReference type="EMBL" id="AOSG01000034">
    <property type="protein sequence ID" value="EOR71530.1"/>
    <property type="molecule type" value="Genomic_DNA"/>
</dbReference>
<keyword evidence="2" id="KW-0472">Membrane</keyword>
<feature type="compositionally biased region" description="Polar residues" evidence="1">
    <location>
        <begin position="1"/>
        <end position="15"/>
    </location>
</feature>
<evidence type="ECO:0000256" key="2">
    <source>
        <dbReference type="SAM" id="Phobius"/>
    </source>
</evidence>
<gene>
    <name evidence="3" type="ORF">TM51_07171</name>
</gene>
<keyword evidence="2" id="KW-1133">Transmembrane helix</keyword>
<evidence type="ECO:0000256" key="1">
    <source>
        <dbReference type="SAM" id="MobiDB-lite"/>
    </source>
</evidence>
<feature type="compositionally biased region" description="Basic and acidic residues" evidence="1">
    <location>
        <begin position="23"/>
        <end position="41"/>
    </location>
</feature>
<proteinExistence type="predicted"/>
<organism evidence="3 4">
    <name type="scientific">Thermobifida fusca TM51</name>
    <dbReference type="NCBI Taxonomy" id="1169414"/>
    <lineage>
        <taxon>Bacteria</taxon>
        <taxon>Bacillati</taxon>
        <taxon>Actinomycetota</taxon>
        <taxon>Actinomycetes</taxon>
        <taxon>Streptosporangiales</taxon>
        <taxon>Nocardiopsidaceae</taxon>
        <taxon>Thermobifida</taxon>
    </lineage>
</organism>
<dbReference type="RefSeq" id="WP_011291796.1">
    <property type="nucleotide sequence ID" value="NZ_AOSG01000034.1"/>
</dbReference>
<comment type="caution">
    <text evidence="3">The sequence shown here is derived from an EMBL/GenBank/DDBJ whole genome shotgun (WGS) entry which is preliminary data.</text>
</comment>
<name>A0A9P2TBY7_THEFU</name>
<keyword evidence="4" id="KW-1185">Reference proteome</keyword>
<reference evidence="3 4" key="1">
    <citation type="journal article" date="2013" name="Genome Announc.">
        <title>Draft Genome Sequence of the Lignocellulose Decomposer Thermobifida fusca Strain TM51.</title>
        <authorList>
            <person name="Toth A."/>
            <person name="Barna T."/>
            <person name="Nagy I."/>
            <person name="Horvath B."/>
            <person name="Nagy I."/>
            <person name="Tancsics A."/>
            <person name="Kriszt B."/>
            <person name="Baka E."/>
            <person name="Fekete C."/>
            <person name="Kukolya J."/>
        </authorList>
    </citation>
    <scope>NUCLEOTIDE SEQUENCE [LARGE SCALE GENOMIC DNA]</scope>
    <source>
        <strain evidence="3 4">TM51</strain>
    </source>
</reference>
<feature type="region of interest" description="Disordered" evidence="1">
    <location>
        <begin position="1"/>
        <end position="43"/>
    </location>
</feature>
<accession>A0A9P2TBY7</accession>